<dbReference type="OrthoDB" id="5455158at2"/>
<name>A0A380TSJ7_9PAST</name>
<dbReference type="Pfam" id="PF10618">
    <property type="entry name" value="Tail_tube"/>
    <property type="match status" value="1"/>
</dbReference>
<gene>
    <name evidence="1" type="ORF">NCTC10801_01442</name>
    <name evidence="2" type="ORF">NCTC10801_02126</name>
</gene>
<dbReference type="Proteomes" id="UP000254649">
    <property type="component" value="Unassembled WGS sequence"/>
</dbReference>
<accession>A0A380TSJ7</accession>
<organism evidence="1 3">
    <name type="scientific">[Actinobacillus] rossii</name>
    <dbReference type="NCBI Taxonomy" id="123820"/>
    <lineage>
        <taxon>Bacteria</taxon>
        <taxon>Pseudomonadati</taxon>
        <taxon>Pseudomonadota</taxon>
        <taxon>Gammaproteobacteria</taxon>
        <taxon>Pasteurellales</taxon>
        <taxon>Pasteurellaceae</taxon>
    </lineage>
</organism>
<dbReference type="EMBL" id="UFRQ01000003">
    <property type="protein sequence ID" value="SUT94143.1"/>
    <property type="molecule type" value="Genomic_DNA"/>
</dbReference>
<reference evidence="1 3" key="1">
    <citation type="submission" date="2018-06" db="EMBL/GenBank/DDBJ databases">
        <authorList>
            <consortium name="Pathogen Informatics"/>
            <person name="Doyle S."/>
        </authorList>
    </citation>
    <scope>NUCLEOTIDE SEQUENCE [LARGE SCALE GENOMIC DNA]</scope>
    <source>
        <strain evidence="1 3">NCTC10801</strain>
    </source>
</reference>
<sequence length="122" mass="13642">MALKYASLGFVEVDGVEVELTKLDVKVSTGRKAVKTINRKQRVKGYAKGIREYTLSMTVAVPLDSDEPDWDNVDDARVTVEEQNGVRTSYTNCFVTEVGTSYTVDNEEVRDIQMIACDKVVE</sequence>
<dbReference type="AlphaFoldDB" id="A0A380TSJ7"/>
<dbReference type="EMBL" id="UFRQ01000003">
    <property type="protein sequence ID" value="SUT91359.1"/>
    <property type="molecule type" value="Genomic_DNA"/>
</dbReference>
<evidence type="ECO:0000313" key="1">
    <source>
        <dbReference type="EMBL" id="SUT91359.1"/>
    </source>
</evidence>
<proteinExistence type="predicted"/>
<protein>
    <submittedName>
        <fullName evidence="1">Phage tail tube protein</fullName>
    </submittedName>
</protein>
<dbReference type="InterPro" id="IPR019596">
    <property type="entry name" value="Phage_Mu_GpM_tail_tub"/>
</dbReference>
<evidence type="ECO:0000313" key="3">
    <source>
        <dbReference type="Proteomes" id="UP000254649"/>
    </source>
</evidence>
<keyword evidence="3" id="KW-1185">Reference proteome</keyword>
<evidence type="ECO:0000313" key="2">
    <source>
        <dbReference type="EMBL" id="SUT94143.1"/>
    </source>
</evidence>